<dbReference type="InterPro" id="IPR016024">
    <property type="entry name" value="ARM-type_fold"/>
</dbReference>
<proteinExistence type="inferred from homology"/>
<evidence type="ECO:0000313" key="2">
    <source>
        <dbReference type="EMBL" id="KAK1289050.1"/>
    </source>
</evidence>
<dbReference type="InterPro" id="IPR011989">
    <property type="entry name" value="ARM-like"/>
</dbReference>
<keyword evidence="3" id="KW-1185">Reference proteome</keyword>
<dbReference type="GO" id="GO:0006402">
    <property type="term" value="P:mRNA catabolic process"/>
    <property type="evidence" value="ECO:0007669"/>
    <property type="project" value="InterPro"/>
</dbReference>
<evidence type="ECO:0000256" key="1">
    <source>
        <dbReference type="ARBA" id="ARBA00006385"/>
    </source>
</evidence>
<reference evidence="2" key="2">
    <citation type="submission" date="2023-06" db="EMBL/GenBank/DDBJ databases">
        <authorList>
            <person name="Ma L."/>
            <person name="Liu K.-W."/>
            <person name="Li Z."/>
            <person name="Hsiao Y.-Y."/>
            <person name="Qi Y."/>
            <person name="Fu T."/>
            <person name="Tang G."/>
            <person name="Zhang D."/>
            <person name="Sun W.-H."/>
            <person name="Liu D.-K."/>
            <person name="Li Y."/>
            <person name="Chen G.-Z."/>
            <person name="Liu X.-D."/>
            <person name="Liao X.-Y."/>
            <person name="Jiang Y.-T."/>
            <person name="Yu X."/>
            <person name="Hao Y."/>
            <person name="Huang J."/>
            <person name="Zhao X.-W."/>
            <person name="Ke S."/>
            <person name="Chen Y.-Y."/>
            <person name="Wu W.-L."/>
            <person name="Hsu J.-L."/>
            <person name="Lin Y.-F."/>
            <person name="Huang M.-D."/>
            <person name="Li C.-Y."/>
            <person name="Huang L."/>
            <person name="Wang Z.-W."/>
            <person name="Zhao X."/>
            <person name="Zhong W.-Y."/>
            <person name="Peng D.-H."/>
            <person name="Ahmad S."/>
            <person name="Lan S."/>
            <person name="Zhang J.-S."/>
            <person name="Tsai W.-C."/>
            <person name="Van De Peer Y."/>
            <person name="Liu Z.-J."/>
        </authorList>
    </citation>
    <scope>NUCLEOTIDE SEQUENCE</scope>
    <source>
        <strain evidence="2">CP</strain>
        <tissue evidence="2">Leaves</tissue>
    </source>
</reference>
<gene>
    <name evidence="2" type="ORF">QJS10_CPB18g01632</name>
</gene>
<protein>
    <submittedName>
        <fullName evidence="2">Uncharacterized protein</fullName>
    </submittedName>
</protein>
<dbReference type="EMBL" id="JAUJYO010000018">
    <property type="protein sequence ID" value="KAK1289050.1"/>
    <property type="molecule type" value="Genomic_DNA"/>
</dbReference>
<dbReference type="SUPFAM" id="SSF48371">
    <property type="entry name" value="ARM repeat"/>
    <property type="match status" value="1"/>
</dbReference>
<dbReference type="Pfam" id="PF04078">
    <property type="entry name" value="Rcd1"/>
    <property type="match status" value="1"/>
</dbReference>
<evidence type="ECO:0000313" key="3">
    <source>
        <dbReference type="Proteomes" id="UP001180020"/>
    </source>
</evidence>
<reference evidence="2" key="1">
    <citation type="journal article" date="2023" name="Nat. Commun.">
        <title>Diploid and tetraploid genomes of Acorus and the evolution of monocots.</title>
        <authorList>
            <person name="Ma L."/>
            <person name="Liu K.W."/>
            <person name="Li Z."/>
            <person name="Hsiao Y.Y."/>
            <person name="Qi Y."/>
            <person name="Fu T."/>
            <person name="Tang G.D."/>
            <person name="Zhang D."/>
            <person name="Sun W.H."/>
            <person name="Liu D.K."/>
            <person name="Li Y."/>
            <person name="Chen G.Z."/>
            <person name="Liu X.D."/>
            <person name="Liao X.Y."/>
            <person name="Jiang Y.T."/>
            <person name="Yu X."/>
            <person name="Hao Y."/>
            <person name="Huang J."/>
            <person name="Zhao X.W."/>
            <person name="Ke S."/>
            <person name="Chen Y.Y."/>
            <person name="Wu W.L."/>
            <person name="Hsu J.L."/>
            <person name="Lin Y.F."/>
            <person name="Huang M.D."/>
            <person name="Li C.Y."/>
            <person name="Huang L."/>
            <person name="Wang Z.W."/>
            <person name="Zhao X."/>
            <person name="Zhong W.Y."/>
            <person name="Peng D.H."/>
            <person name="Ahmad S."/>
            <person name="Lan S."/>
            <person name="Zhang J.S."/>
            <person name="Tsai W.C."/>
            <person name="Van de Peer Y."/>
            <person name="Liu Z.J."/>
        </authorList>
    </citation>
    <scope>NUCLEOTIDE SEQUENCE</scope>
    <source>
        <strain evidence="2">CP</strain>
    </source>
</reference>
<name>A0AAV9CJC5_ACOCL</name>
<dbReference type="PANTHER" id="PTHR12262">
    <property type="entry name" value="CCR4-NOT TRANSCRIPTION COMPLEX SUBUNIT 9"/>
    <property type="match status" value="1"/>
</dbReference>
<sequence length="246" mass="28056">MRGEVSKPPQRLQDRSRSLLSFILSNGSLRSIVVNVEFSEAKARKRGARKHKLKRMSRPMAIPQVILELLDHDLREDALRSLSHFLIEEITNFFGKMANESLNIRSIKRLVNVLHLFQTVAANNETRHKFVDSAIPNFLIPLILYKNTIDHYDSLRAVSLSVIGILCQGRERQIIMWAVENDMVEVCQTVIHTGSELSKVIAMHILESIMQDGFGLSYICDGEHLLKGLMETWDNLGIEYCEKISA</sequence>
<dbReference type="Gene3D" id="1.25.10.10">
    <property type="entry name" value="Leucine-rich Repeat Variant"/>
    <property type="match status" value="1"/>
</dbReference>
<organism evidence="2 3">
    <name type="scientific">Acorus calamus</name>
    <name type="common">Sweet flag</name>
    <dbReference type="NCBI Taxonomy" id="4465"/>
    <lineage>
        <taxon>Eukaryota</taxon>
        <taxon>Viridiplantae</taxon>
        <taxon>Streptophyta</taxon>
        <taxon>Embryophyta</taxon>
        <taxon>Tracheophyta</taxon>
        <taxon>Spermatophyta</taxon>
        <taxon>Magnoliopsida</taxon>
        <taxon>Liliopsida</taxon>
        <taxon>Acoraceae</taxon>
        <taxon>Acorus</taxon>
    </lineage>
</organism>
<comment type="similarity">
    <text evidence="1">Belongs to the CNOT9 family.</text>
</comment>
<dbReference type="GO" id="GO:0030014">
    <property type="term" value="C:CCR4-NOT complex"/>
    <property type="evidence" value="ECO:0007669"/>
    <property type="project" value="InterPro"/>
</dbReference>
<accession>A0AAV9CJC5</accession>
<dbReference type="Proteomes" id="UP001180020">
    <property type="component" value="Unassembled WGS sequence"/>
</dbReference>
<comment type="caution">
    <text evidence="2">The sequence shown here is derived from an EMBL/GenBank/DDBJ whole genome shotgun (WGS) entry which is preliminary data.</text>
</comment>
<dbReference type="InterPro" id="IPR007216">
    <property type="entry name" value="CNOT9"/>
</dbReference>
<dbReference type="AlphaFoldDB" id="A0AAV9CJC5"/>